<gene>
    <name evidence="2" type="ORF">Hgul01_01794</name>
</gene>
<name>A0ABP9WXR7_9CHLR</name>
<dbReference type="Gene3D" id="3.40.50.1820">
    <property type="entry name" value="alpha/beta hydrolase"/>
    <property type="match status" value="1"/>
</dbReference>
<dbReference type="PANTHER" id="PTHR43689">
    <property type="entry name" value="HYDROLASE"/>
    <property type="match status" value="1"/>
</dbReference>
<evidence type="ECO:0000259" key="1">
    <source>
        <dbReference type="Pfam" id="PF00561"/>
    </source>
</evidence>
<accession>A0ABP9WXR7</accession>
<comment type="caution">
    <text evidence="2">The sequence shown here is derived from an EMBL/GenBank/DDBJ whole genome shotgun (WGS) entry which is preliminary data.</text>
</comment>
<sequence length="285" mass="31166">MATQSIKLPWQARLLRNSIGGLSYLAPQLAGRMVLQLFLQPRRATSTKPSKFLQSAQRLNVEHAGRRLQAYRWGAGSRKVLLVHGWEHDARRWHALAPHLAGLGYEVTAIDGPAHGASEGKTTSIPDFSAALAATVQQLGPFDVIIAHSFGAACSAWMLGTLDIALPQRVVLMGAPTSGEYMTGAFADGFGLSQRLKRLFDQALQRQFGQPASHYAMKSMPTQHLPPALIVHDRNDLRVDFRYAQELQQHWPNAELLATNKLGHSGILHSTEVLDKIVTFVGGAG</sequence>
<proteinExistence type="predicted"/>
<dbReference type="PANTHER" id="PTHR43689:SF8">
    <property type="entry name" value="ALPHA_BETA-HYDROLASES SUPERFAMILY PROTEIN"/>
    <property type="match status" value="1"/>
</dbReference>
<protein>
    <recommendedName>
        <fullName evidence="1">AB hydrolase-1 domain-containing protein</fullName>
    </recommendedName>
</protein>
<keyword evidence="3" id="KW-1185">Reference proteome</keyword>
<dbReference type="RefSeq" id="WP_345721605.1">
    <property type="nucleotide sequence ID" value="NZ_BAABRU010000005.1"/>
</dbReference>
<dbReference type="SUPFAM" id="SSF53474">
    <property type="entry name" value="alpha/beta-Hydrolases"/>
    <property type="match status" value="1"/>
</dbReference>
<dbReference type="InterPro" id="IPR000073">
    <property type="entry name" value="AB_hydrolase_1"/>
</dbReference>
<reference evidence="2 3" key="1">
    <citation type="submission" date="2024-02" db="EMBL/GenBank/DDBJ databases">
        <title>Herpetosiphon gulosus NBRC 112829.</title>
        <authorList>
            <person name="Ichikawa N."/>
            <person name="Katano-Makiyama Y."/>
            <person name="Hidaka K."/>
        </authorList>
    </citation>
    <scope>NUCLEOTIDE SEQUENCE [LARGE SCALE GENOMIC DNA]</scope>
    <source>
        <strain evidence="2 3">NBRC 112829</strain>
    </source>
</reference>
<evidence type="ECO:0000313" key="2">
    <source>
        <dbReference type="EMBL" id="GAA5527999.1"/>
    </source>
</evidence>
<dbReference type="Proteomes" id="UP001428290">
    <property type="component" value="Unassembled WGS sequence"/>
</dbReference>
<dbReference type="Pfam" id="PF00561">
    <property type="entry name" value="Abhydrolase_1"/>
    <property type="match status" value="1"/>
</dbReference>
<feature type="domain" description="AB hydrolase-1" evidence="1">
    <location>
        <begin position="80"/>
        <end position="175"/>
    </location>
</feature>
<dbReference type="EMBL" id="BAABRU010000005">
    <property type="protein sequence ID" value="GAA5527999.1"/>
    <property type="molecule type" value="Genomic_DNA"/>
</dbReference>
<organism evidence="2 3">
    <name type="scientific">Herpetosiphon gulosus</name>
    <dbReference type="NCBI Taxonomy" id="1973496"/>
    <lineage>
        <taxon>Bacteria</taxon>
        <taxon>Bacillati</taxon>
        <taxon>Chloroflexota</taxon>
        <taxon>Chloroflexia</taxon>
        <taxon>Herpetosiphonales</taxon>
        <taxon>Herpetosiphonaceae</taxon>
        <taxon>Herpetosiphon</taxon>
    </lineage>
</organism>
<evidence type="ECO:0000313" key="3">
    <source>
        <dbReference type="Proteomes" id="UP001428290"/>
    </source>
</evidence>
<dbReference type="InterPro" id="IPR029058">
    <property type="entry name" value="AB_hydrolase_fold"/>
</dbReference>